<comment type="caution">
    <text evidence="1">The sequence shown here is derived from an EMBL/GenBank/DDBJ whole genome shotgun (WGS) entry which is preliminary data.</text>
</comment>
<dbReference type="EMBL" id="BMOD01000002">
    <property type="protein sequence ID" value="GGJ25882.1"/>
    <property type="molecule type" value="Genomic_DNA"/>
</dbReference>
<sequence>MFWLSLGVGLLLGLLAYLLISALDRSFGKIEQEHSSRPHP</sequence>
<proteinExistence type="predicted"/>
<gene>
    <name evidence="1" type="ORF">GCM10008938_10000</name>
</gene>
<dbReference type="Proteomes" id="UP000632222">
    <property type="component" value="Unassembled WGS sequence"/>
</dbReference>
<evidence type="ECO:0000313" key="2">
    <source>
        <dbReference type="Proteomes" id="UP000632222"/>
    </source>
</evidence>
<organism evidence="1 2">
    <name type="scientific">Deinococcus roseus</name>
    <dbReference type="NCBI Taxonomy" id="392414"/>
    <lineage>
        <taxon>Bacteria</taxon>
        <taxon>Thermotogati</taxon>
        <taxon>Deinococcota</taxon>
        <taxon>Deinococci</taxon>
        <taxon>Deinococcales</taxon>
        <taxon>Deinococcaceae</taxon>
        <taxon>Deinococcus</taxon>
    </lineage>
</organism>
<protein>
    <submittedName>
        <fullName evidence="1">Uncharacterized protein</fullName>
    </submittedName>
</protein>
<name>A0ABQ2CYB8_9DEIO</name>
<reference evidence="2" key="1">
    <citation type="journal article" date="2019" name="Int. J. Syst. Evol. Microbiol.">
        <title>The Global Catalogue of Microorganisms (GCM) 10K type strain sequencing project: providing services to taxonomists for standard genome sequencing and annotation.</title>
        <authorList>
            <consortium name="The Broad Institute Genomics Platform"/>
            <consortium name="The Broad Institute Genome Sequencing Center for Infectious Disease"/>
            <person name="Wu L."/>
            <person name="Ma J."/>
        </authorList>
    </citation>
    <scope>NUCLEOTIDE SEQUENCE [LARGE SCALE GENOMIC DNA]</scope>
    <source>
        <strain evidence="2">JCM 14370</strain>
    </source>
</reference>
<evidence type="ECO:0000313" key="1">
    <source>
        <dbReference type="EMBL" id="GGJ25882.1"/>
    </source>
</evidence>
<keyword evidence="2" id="KW-1185">Reference proteome</keyword>
<accession>A0ABQ2CYB8</accession>
<dbReference type="RefSeq" id="WP_268239708.1">
    <property type="nucleotide sequence ID" value="NZ_BMOD01000002.1"/>
</dbReference>